<protein>
    <submittedName>
        <fullName evidence="3">Proline/glycine betaine ABC transporter substrate-binding protein ProX</fullName>
    </submittedName>
</protein>
<feature type="non-terminal residue" evidence="3">
    <location>
        <position position="157"/>
    </location>
</feature>
<dbReference type="InterPro" id="IPR007210">
    <property type="entry name" value="ABC_Gly_betaine_transp_sub-bd"/>
</dbReference>
<evidence type="ECO:0000259" key="2">
    <source>
        <dbReference type="Pfam" id="PF04069"/>
    </source>
</evidence>
<dbReference type="RefSeq" id="WP_277278361.1">
    <property type="nucleotide sequence ID" value="NZ_DPOP01000130.1"/>
</dbReference>
<dbReference type="GO" id="GO:0022857">
    <property type="term" value="F:transmembrane transporter activity"/>
    <property type="evidence" value="ECO:0007669"/>
    <property type="project" value="InterPro"/>
</dbReference>
<dbReference type="EMBL" id="DPOP01000130">
    <property type="protein sequence ID" value="HCW68765.1"/>
    <property type="molecule type" value="Genomic_DNA"/>
</dbReference>
<evidence type="ECO:0000313" key="4">
    <source>
        <dbReference type="Proteomes" id="UP000264179"/>
    </source>
</evidence>
<name>A0A3D5NBC5_9PROT</name>
<reference evidence="3 4" key="1">
    <citation type="journal article" date="2018" name="Nat. Biotechnol.">
        <title>A standardized bacterial taxonomy based on genome phylogeny substantially revises the tree of life.</title>
        <authorList>
            <person name="Parks D.H."/>
            <person name="Chuvochina M."/>
            <person name="Waite D.W."/>
            <person name="Rinke C."/>
            <person name="Skarshewski A."/>
            <person name="Chaumeil P.A."/>
            <person name="Hugenholtz P."/>
        </authorList>
    </citation>
    <scope>NUCLEOTIDE SEQUENCE [LARGE SCALE GENOMIC DNA]</scope>
    <source>
        <strain evidence="3">UBA9881</strain>
    </source>
</reference>
<keyword evidence="1" id="KW-0732">Signal</keyword>
<proteinExistence type="predicted"/>
<dbReference type="Pfam" id="PF04069">
    <property type="entry name" value="OpuAC"/>
    <property type="match status" value="1"/>
</dbReference>
<feature type="domain" description="ABC-type glycine betaine transport system substrate-binding" evidence="2">
    <location>
        <begin position="44"/>
        <end position="149"/>
    </location>
</feature>
<accession>A0A3D5NBC5</accession>
<dbReference type="AlphaFoldDB" id="A0A3D5NBC5"/>
<dbReference type="Proteomes" id="UP000264179">
    <property type="component" value="Unassembled WGS sequence"/>
</dbReference>
<evidence type="ECO:0000313" key="3">
    <source>
        <dbReference type="EMBL" id="HCW68765.1"/>
    </source>
</evidence>
<gene>
    <name evidence="3" type="primary">proX</name>
    <name evidence="3" type="ORF">DHR80_16525</name>
</gene>
<dbReference type="Gene3D" id="3.40.190.10">
    <property type="entry name" value="Periplasmic binding protein-like II"/>
    <property type="match status" value="1"/>
</dbReference>
<comment type="caution">
    <text evidence="3">The sequence shown here is derived from an EMBL/GenBank/DDBJ whole genome shotgun (WGS) entry which is preliminary data.</text>
</comment>
<dbReference type="SUPFAM" id="SSF53850">
    <property type="entry name" value="Periplasmic binding protein-like II"/>
    <property type="match status" value="1"/>
</dbReference>
<organism evidence="3 4">
    <name type="scientific">Thalassospira lucentensis</name>
    <dbReference type="NCBI Taxonomy" id="168935"/>
    <lineage>
        <taxon>Bacteria</taxon>
        <taxon>Pseudomonadati</taxon>
        <taxon>Pseudomonadota</taxon>
        <taxon>Alphaproteobacteria</taxon>
        <taxon>Rhodospirillales</taxon>
        <taxon>Thalassospiraceae</taxon>
        <taxon>Thalassospira</taxon>
    </lineage>
</organism>
<sequence>MTFLKKLSAGAAIAVTGSMLMTGTGFADNMMPGEGVEVQPLKSSIAEETFQTVVVMKALEELGYDVKDIQEIEYAAGHVAIGNGDATFMADHWNPLHADFYKAAGGAEKIYREGVYSPGALQGYLIDKKTADEYNITNVEQLKDPKIAALFDTNDDG</sequence>
<evidence type="ECO:0000256" key="1">
    <source>
        <dbReference type="SAM" id="SignalP"/>
    </source>
</evidence>
<dbReference type="GO" id="GO:0043190">
    <property type="term" value="C:ATP-binding cassette (ABC) transporter complex"/>
    <property type="evidence" value="ECO:0007669"/>
    <property type="project" value="InterPro"/>
</dbReference>
<feature type="signal peptide" evidence="1">
    <location>
        <begin position="1"/>
        <end position="27"/>
    </location>
</feature>
<feature type="chain" id="PRO_5017734381" evidence="1">
    <location>
        <begin position="28"/>
        <end position="157"/>
    </location>
</feature>